<comment type="similarity">
    <text evidence="1">Belongs to the short-chain dehydrogenases/reductases (SDR) family.</text>
</comment>
<evidence type="ECO:0000256" key="2">
    <source>
        <dbReference type="ARBA" id="ARBA00022857"/>
    </source>
</evidence>
<dbReference type="GO" id="GO:0016491">
    <property type="term" value="F:oxidoreductase activity"/>
    <property type="evidence" value="ECO:0007669"/>
    <property type="project" value="UniProtKB-KW"/>
</dbReference>
<keyword evidence="3" id="KW-0560">Oxidoreductase</keyword>
<dbReference type="InterPro" id="IPR052178">
    <property type="entry name" value="Sec_Metab_Biosynth_SDR"/>
</dbReference>
<evidence type="ECO:0000256" key="3">
    <source>
        <dbReference type="ARBA" id="ARBA00023002"/>
    </source>
</evidence>
<evidence type="ECO:0000313" key="5">
    <source>
        <dbReference type="Proteomes" id="UP001309876"/>
    </source>
</evidence>
<dbReference type="PANTHER" id="PTHR43618:SF18">
    <property type="entry name" value="SHORT CHAIN DEHYDROGENASE_REDUCTASE FAMILY (AFU_ORTHOLOGUE AFUA_5G12480)"/>
    <property type="match status" value="1"/>
</dbReference>
<dbReference type="EMBL" id="JAVRRJ010000004">
    <property type="protein sequence ID" value="KAK5085388.1"/>
    <property type="molecule type" value="Genomic_DNA"/>
</dbReference>
<dbReference type="Gene3D" id="3.40.50.720">
    <property type="entry name" value="NAD(P)-binding Rossmann-like Domain"/>
    <property type="match status" value="1"/>
</dbReference>
<comment type="caution">
    <text evidence="4">The sequence shown here is derived from an EMBL/GenBank/DDBJ whole genome shotgun (WGS) entry which is preliminary data.</text>
</comment>
<sequence>MSTEDISRLQAANLFGVNGLNVVITGGGSGLGAYMARALAINGASKIFIVGRREEALTRTKSSLPEQYAKSIIPILGDVSSKSSLASVREAITGKHGTNEIDVLFCNSGISGPSVATSDPQTKKPYDSVNGLAEAMLTPDERDITNTYHVNITGIHLTVATFLPLLGAANKARPSPSANVPFKPRPQIITTSSIGGYNRVPLGNMSYGPSKAAVVHLTKQLATVLVPYDIRANTIAPGLYLSEMTEGTMKAQGKAEKHNVEGTWGKDTIPATRSGDEEDLAGVVLFLCSRAGAYVNGNVLVTDGGRLAVMPASY</sequence>
<dbReference type="InterPro" id="IPR036291">
    <property type="entry name" value="NAD(P)-bd_dom_sf"/>
</dbReference>
<gene>
    <name evidence="4" type="ORF">LTR05_004673</name>
</gene>
<dbReference type="Proteomes" id="UP001309876">
    <property type="component" value="Unassembled WGS sequence"/>
</dbReference>
<accession>A0AAN7SYT9</accession>
<keyword evidence="5" id="KW-1185">Reference proteome</keyword>
<dbReference type="SUPFAM" id="SSF51735">
    <property type="entry name" value="NAD(P)-binding Rossmann-fold domains"/>
    <property type="match status" value="1"/>
</dbReference>
<reference evidence="4 5" key="1">
    <citation type="submission" date="2023-08" db="EMBL/GenBank/DDBJ databases">
        <title>Black Yeasts Isolated from many extreme environments.</title>
        <authorList>
            <person name="Coleine C."/>
            <person name="Stajich J.E."/>
            <person name="Selbmann L."/>
        </authorList>
    </citation>
    <scope>NUCLEOTIDE SEQUENCE [LARGE SCALE GENOMIC DNA]</scope>
    <source>
        <strain evidence="4 5">CCFEE 5910</strain>
    </source>
</reference>
<dbReference type="InterPro" id="IPR002347">
    <property type="entry name" value="SDR_fam"/>
</dbReference>
<dbReference type="CDD" id="cd05233">
    <property type="entry name" value="SDR_c"/>
    <property type="match status" value="1"/>
</dbReference>
<organism evidence="4 5">
    <name type="scientific">Lithohypha guttulata</name>
    <dbReference type="NCBI Taxonomy" id="1690604"/>
    <lineage>
        <taxon>Eukaryota</taxon>
        <taxon>Fungi</taxon>
        <taxon>Dikarya</taxon>
        <taxon>Ascomycota</taxon>
        <taxon>Pezizomycotina</taxon>
        <taxon>Eurotiomycetes</taxon>
        <taxon>Chaetothyriomycetidae</taxon>
        <taxon>Chaetothyriales</taxon>
        <taxon>Trichomeriaceae</taxon>
        <taxon>Lithohypha</taxon>
    </lineage>
</organism>
<name>A0AAN7SYT9_9EURO</name>
<keyword evidence="2" id="KW-0521">NADP</keyword>
<dbReference type="PANTHER" id="PTHR43618">
    <property type="entry name" value="7-ALPHA-HYDROXYSTEROID DEHYDROGENASE"/>
    <property type="match status" value="1"/>
</dbReference>
<proteinExistence type="inferred from homology"/>
<dbReference type="AlphaFoldDB" id="A0AAN7SYT9"/>
<protein>
    <submittedName>
        <fullName evidence="4">Uncharacterized protein</fullName>
    </submittedName>
</protein>
<dbReference type="Pfam" id="PF13561">
    <property type="entry name" value="adh_short_C2"/>
    <property type="match status" value="1"/>
</dbReference>
<evidence type="ECO:0000313" key="4">
    <source>
        <dbReference type="EMBL" id="KAK5085388.1"/>
    </source>
</evidence>
<dbReference type="PRINTS" id="PR00081">
    <property type="entry name" value="GDHRDH"/>
</dbReference>
<evidence type="ECO:0000256" key="1">
    <source>
        <dbReference type="ARBA" id="ARBA00006484"/>
    </source>
</evidence>